<reference evidence="1 2" key="1">
    <citation type="submission" date="2021-12" db="EMBL/GenBank/DDBJ databases">
        <title>Genome sequencing of bacteria with rrn-lacking chromosome and rrn-plasmid.</title>
        <authorList>
            <person name="Anda M."/>
            <person name="Iwasaki W."/>
        </authorList>
    </citation>
    <scope>NUCLEOTIDE SEQUENCE [LARGE SCALE GENOMIC DNA]</scope>
    <source>
        <strain evidence="1 2">NBRC 15940</strain>
    </source>
</reference>
<dbReference type="RefSeq" id="WP_338238528.1">
    <property type="nucleotide sequence ID" value="NZ_BQKE01000002.1"/>
</dbReference>
<dbReference type="AlphaFoldDB" id="A0AAN5ANI4"/>
<comment type="caution">
    <text evidence="1">The sequence shown here is derived from an EMBL/GenBank/DDBJ whole genome shotgun (WGS) entry which is preliminary data.</text>
</comment>
<dbReference type="Proteomes" id="UP001310022">
    <property type="component" value="Unassembled WGS sequence"/>
</dbReference>
<dbReference type="EMBL" id="BQKE01000002">
    <property type="protein sequence ID" value="GJM63356.1"/>
    <property type="molecule type" value="Genomic_DNA"/>
</dbReference>
<evidence type="ECO:0000313" key="2">
    <source>
        <dbReference type="Proteomes" id="UP001310022"/>
    </source>
</evidence>
<evidence type="ECO:0000313" key="1">
    <source>
        <dbReference type="EMBL" id="GJM63356.1"/>
    </source>
</evidence>
<proteinExistence type="predicted"/>
<dbReference type="PANTHER" id="PTHR43428">
    <property type="entry name" value="ARSENATE REDUCTASE"/>
    <property type="match status" value="1"/>
</dbReference>
<dbReference type="InterPro" id="IPR036196">
    <property type="entry name" value="Ptyr_pPase_sf"/>
</dbReference>
<dbReference type="Gene3D" id="3.40.50.2300">
    <property type="match status" value="1"/>
</dbReference>
<name>A0AAN5ANI4_9BACT</name>
<dbReference type="PANTHER" id="PTHR43428:SF1">
    <property type="entry name" value="ARSENATE REDUCTASE"/>
    <property type="match status" value="1"/>
</dbReference>
<organism evidence="1 2">
    <name type="scientific">Persicobacter diffluens</name>
    <dbReference type="NCBI Taxonomy" id="981"/>
    <lineage>
        <taxon>Bacteria</taxon>
        <taxon>Pseudomonadati</taxon>
        <taxon>Bacteroidota</taxon>
        <taxon>Cytophagia</taxon>
        <taxon>Cytophagales</taxon>
        <taxon>Persicobacteraceae</taxon>
        <taxon>Persicobacter</taxon>
    </lineage>
</organism>
<protein>
    <submittedName>
        <fullName evidence="1">Arsenate reductase</fullName>
    </submittedName>
</protein>
<accession>A0AAN5ANI4</accession>
<dbReference type="SUPFAM" id="SSF52788">
    <property type="entry name" value="Phosphotyrosine protein phosphatases I"/>
    <property type="match status" value="1"/>
</dbReference>
<gene>
    <name evidence="1" type="primary">arsC_3</name>
    <name evidence="1" type="ORF">PEDI_39080</name>
</gene>
<keyword evidence="2" id="KW-1185">Reference proteome</keyword>
<sequence length="206" mass="22954">MATSTFYPTLSNTLVQWAGKEISAERKEILQVLIDYINEKRAKGEALHLNFICTHNSRRSQFSQIWAKTAADFHGIPAHTYSGGVEVTAFNERAVASIERAGFQVSSEGEGNPIYKVSAGEETAPMVAFSKVYDNEVNPDQGFATIMTCSHADENCPFIPGAEKRIPLRYEDPKAFDNSPEEAAKYDERSAQIANELFYVFSQVKK</sequence>